<dbReference type="EMBL" id="VDEP01000509">
    <property type="protein sequence ID" value="KAA1066724.1"/>
    <property type="molecule type" value="Genomic_DNA"/>
</dbReference>
<reference evidence="3 4" key="1">
    <citation type="submission" date="2019-05" db="EMBL/GenBank/DDBJ databases">
        <title>Emergence of the Ug99 lineage of the wheat stem rust pathogen through somatic hybridization.</title>
        <authorList>
            <person name="Li F."/>
            <person name="Upadhyaya N.M."/>
            <person name="Sperschneider J."/>
            <person name="Matny O."/>
            <person name="Nguyen-Phuc H."/>
            <person name="Mago R."/>
            <person name="Raley C."/>
            <person name="Miller M.E."/>
            <person name="Silverstein K.A.T."/>
            <person name="Henningsen E."/>
            <person name="Hirsch C.D."/>
            <person name="Visser B."/>
            <person name="Pretorius Z.A."/>
            <person name="Steffenson B.J."/>
            <person name="Schwessinger B."/>
            <person name="Dodds P.N."/>
            <person name="Figueroa M."/>
        </authorList>
    </citation>
    <scope>NUCLEOTIDE SEQUENCE [LARGE SCALE GENOMIC DNA]</scope>
    <source>
        <strain evidence="2">21-0</strain>
        <strain evidence="1 4">Ug99</strain>
    </source>
</reference>
<proteinExistence type="predicted"/>
<dbReference type="Proteomes" id="UP000324748">
    <property type="component" value="Unassembled WGS sequence"/>
</dbReference>
<dbReference type="EMBL" id="VSWC01000170">
    <property type="protein sequence ID" value="KAA1071928.1"/>
    <property type="molecule type" value="Genomic_DNA"/>
</dbReference>
<organism evidence="1 4">
    <name type="scientific">Puccinia graminis f. sp. tritici</name>
    <dbReference type="NCBI Taxonomy" id="56615"/>
    <lineage>
        <taxon>Eukaryota</taxon>
        <taxon>Fungi</taxon>
        <taxon>Dikarya</taxon>
        <taxon>Basidiomycota</taxon>
        <taxon>Pucciniomycotina</taxon>
        <taxon>Pucciniomycetes</taxon>
        <taxon>Pucciniales</taxon>
        <taxon>Pucciniaceae</taxon>
        <taxon>Puccinia</taxon>
    </lineage>
</organism>
<evidence type="ECO:0000313" key="3">
    <source>
        <dbReference type="Proteomes" id="UP000324748"/>
    </source>
</evidence>
<protein>
    <submittedName>
        <fullName evidence="1">Uncharacterized protein</fullName>
    </submittedName>
</protein>
<evidence type="ECO:0000313" key="1">
    <source>
        <dbReference type="EMBL" id="KAA1066724.1"/>
    </source>
</evidence>
<evidence type="ECO:0000313" key="2">
    <source>
        <dbReference type="EMBL" id="KAA1071928.1"/>
    </source>
</evidence>
<evidence type="ECO:0000313" key="4">
    <source>
        <dbReference type="Proteomes" id="UP000325313"/>
    </source>
</evidence>
<sequence>MSLQIKCPGFMAIYSDILEPDHNVWVDGQILRRVSNVLYLHTPIIAPWTHIKDKQWNSRL</sequence>
<comment type="caution">
    <text evidence="1">The sequence shown here is derived from an EMBL/GenBank/DDBJ whole genome shotgun (WGS) entry which is preliminary data.</text>
</comment>
<dbReference type="OrthoDB" id="10272707at2759"/>
<dbReference type="AlphaFoldDB" id="A0A5B0LT19"/>
<keyword evidence="3" id="KW-1185">Reference proteome</keyword>
<dbReference type="Proteomes" id="UP000325313">
    <property type="component" value="Unassembled WGS sequence"/>
</dbReference>
<accession>A0A5B0LT19</accession>
<gene>
    <name evidence="2" type="ORF">PGT21_023007</name>
    <name evidence="1" type="ORF">PGTUg99_016819</name>
</gene>
<name>A0A5B0LT19_PUCGR</name>